<dbReference type="PROSITE" id="PS50850">
    <property type="entry name" value="MFS"/>
    <property type="match status" value="1"/>
</dbReference>
<evidence type="ECO:0000256" key="3">
    <source>
        <dbReference type="ARBA" id="ARBA00022989"/>
    </source>
</evidence>
<dbReference type="InterPro" id="IPR036259">
    <property type="entry name" value="MFS_trans_sf"/>
</dbReference>
<reference evidence="8" key="1">
    <citation type="journal article" date="2021" name="Nat. Commun.">
        <title>Genetic determinants of endophytism in the Arabidopsis root mycobiome.</title>
        <authorList>
            <person name="Mesny F."/>
            <person name="Miyauchi S."/>
            <person name="Thiergart T."/>
            <person name="Pickel B."/>
            <person name="Atanasova L."/>
            <person name="Karlsson M."/>
            <person name="Huettel B."/>
            <person name="Barry K.W."/>
            <person name="Haridas S."/>
            <person name="Chen C."/>
            <person name="Bauer D."/>
            <person name="Andreopoulos W."/>
            <person name="Pangilinan J."/>
            <person name="LaButti K."/>
            <person name="Riley R."/>
            <person name="Lipzen A."/>
            <person name="Clum A."/>
            <person name="Drula E."/>
            <person name="Henrissat B."/>
            <person name="Kohler A."/>
            <person name="Grigoriev I.V."/>
            <person name="Martin F.M."/>
            <person name="Hacquard S."/>
        </authorList>
    </citation>
    <scope>NUCLEOTIDE SEQUENCE</scope>
    <source>
        <strain evidence="8">MPI-SDFR-AT-0120</strain>
    </source>
</reference>
<evidence type="ECO:0000256" key="6">
    <source>
        <dbReference type="SAM" id="Phobius"/>
    </source>
</evidence>
<feature type="transmembrane region" description="Helical" evidence="6">
    <location>
        <begin position="111"/>
        <end position="129"/>
    </location>
</feature>
<evidence type="ECO:0000313" key="8">
    <source>
        <dbReference type="EMBL" id="KAH7083528.1"/>
    </source>
</evidence>
<dbReference type="EMBL" id="JAGMVJ010000013">
    <property type="protein sequence ID" value="KAH7083528.1"/>
    <property type="molecule type" value="Genomic_DNA"/>
</dbReference>
<feature type="transmembrane region" description="Helical" evidence="6">
    <location>
        <begin position="40"/>
        <end position="58"/>
    </location>
</feature>
<dbReference type="Gene3D" id="1.20.1720.10">
    <property type="entry name" value="Multidrug resistance protein D"/>
    <property type="match status" value="1"/>
</dbReference>
<keyword evidence="9" id="KW-1185">Reference proteome</keyword>
<feature type="region of interest" description="Disordered" evidence="5">
    <location>
        <begin position="1"/>
        <end position="32"/>
    </location>
</feature>
<evidence type="ECO:0000256" key="4">
    <source>
        <dbReference type="ARBA" id="ARBA00023136"/>
    </source>
</evidence>
<gene>
    <name evidence="8" type="ORF">FB567DRAFT_86440</name>
</gene>
<feature type="transmembrane region" description="Helical" evidence="6">
    <location>
        <begin position="306"/>
        <end position="329"/>
    </location>
</feature>
<keyword evidence="3 6" id="KW-1133">Transmembrane helix</keyword>
<dbReference type="Proteomes" id="UP000813461">
    <property type="component" value="Unassembled WGS sequence"/>
</dbReference>
<feature type="transmembrane region" description="Helical" evidence="6">
    <location>
        <begin position="514"/>
        <end position="533"/>
    </location>
</feature>
<dbReference type="InterPro" id="IPR020846">
    <property type="entry name" value="MFS_dom"/>
</dbReference>
<sequence>MATEEKQSEGVPPCENLTATTSTQQSRDSPQIEEPRKKSIAFYLTFAAILVNLFLYALDATTLAVATPAIAADLNGTSLESFWASISYLLAVAVTQPLYATLSDVLGRKPCLYAAYAFFFAGSIVFALAKSMRVVVAGRVLQGLGGGGLDVLSEIIVTDMTTLQERSLYLGLMAIPTALGSVLGPTVGGVFSSLVSWRWIGWINLPLLGISFPLTVVFLKLRSLQHSPLSELRQLDWTGVFLFTAGIILFALPLSWAGNLYAWESFRTLLPLLLGVAILVAFAFYEGKAITPIMPHRIFKSRTASATLISVFIHGVSLYSLLQWLPLLYQAVMAKTVLSSAVTLLPTSATSVVAAVGGVTIVGLANIGYRWSIRIAWAFTAVGTGLLVLLDADSSASIAYGLPVIWGAGIGLLLRLLFLPLQASVVRVDDTGLAIGILLTFRLLGGLVGLSICSTIFSSYFSRSLDSIGSLPMSLEHLRDSEAAIAFIPQLRALDLPDTTLEPIIHAYLTSIRAVVYAMTGFASLGFLSSFLIQELSLEKTEMGQQQFED</sequence>
<comment type="caution">
    <text evidence="8">The sequence shown here is derived from an EMBL/GenBank/DDBJ whole genome shotgun (WGS) entry which is preliminary data.</text>
</comment>
<evidence type="ECO:0000313" key="9">
    <source>
        <dbReference type="Proteomes" id="UP000813461"/>
    </source>
</evidence>
<dbReference type="PRINTS" id="PR01036">
    <property type="entry name" value="TCRTETB"/>
</dbReference>
<dbReference type="PANTHER" id="PTHR23501">
    <property type="entry name" value="MAJOR FACILITATOR SUPERFAMILY"/>
    <property type="match status" value="1"/>
</dbReference>
<dbReference type="SUPFAM" id="SSF103473">
    <property type="entry name" value="MFS general substrate transporter"/>
    <property type="match status" value="1"/>
</dbReference>
<evidence type="ECO:0000256" key="5">
    <source>
        <dbReference type="SAM" id="MobiDB-lite"/>
    </source>
</evidence>
<accession>A0A8K0R376</accession>
<feature type="transmembrane region" description="Helical" evidence="6">
    <location>
        <begin position="398"/>
        <end position="421"/>
    </location>
</feature>
<feature type="transmembrane region" description="Helical" evidence="6">
    <location>
        <begin position="168"/>
        <end position="187"/>
    </location>
</feature>
<dbReference type="Pfam" id="PF07690">
    <property type="entry name" value="MFS_1"/>
    <property type="match status" value="1"/>
</dbReference>
<keyword evidence="2 6" id="KW-0812">Transmembrane</keyword>
<organism evidence="8 9">
    <name type="scientific">Paraphoma chrysanthemicola</name>
    <dbReference type="NCBI Taxonomy" id="798071"/>
    <lineage>
        <taxon>Eukaryota</taxon>
        <taxon>Fungi</taxon>
        <taxon>Dikarya</taxon>
        <taxon>Ascomycota</taxon>
        <taxon>Pezizomycotina</taxon>
        <taxon>Dothideomycetes</taxon>
        <taxon>Pleosporomycetidae</taxon>
        <taxon>Pleosporales</taxon>
        <taxon>Pleosporineae</taxon>
        <taxon>Phaeosphaeriaceae</taxon>
        <taxon>Paraphoma</taxon>
    </lineage>
</organism>
<feature type="transmembrane region" description="Helical" evidence="6">
    <location>
        <begin position="433"/>
        <end position="457"/>
    </location>
</feature>
<dbReference type="AlphaFoldDB" id="A0A8K0R376"/>
<protein>
    <submittedName>
        <fullName evidence="8">Major facilitator superfamily domain-containing protein</fullName>
    </submittedName>
</protein>
<dbReference type="InterPro" id="IPR011701">
    <property type="entry name" value="MFS"/>
</dbReference>
<evidence type="ECO:0000259" key="7">
    <source>
        <dbReference type="PROSITE" id="PS50850"/>
    </source>
</evidence>
<feature type="transmembrane region" description="Helical" evidence="6">
    <location>
        <begin position="240"/>
        <end position="262"/>
    </location>
</feature>
<proteinExistence type="predicted"/>
<feature type="domain" description="Major facilitator superfamily (MFS) profile" evidence="7">
    <location>
        <begin position="45"/>
        <end position="538"/>
    </location>
</feature>
<keyword evidence="4 6" id="KW-0472">Membrane</keyword>
<name>A0A8K0R376_9PLEO</name>
<feature type="transmembrane region" description="Helical" evidence="6">
    <location>
        <begin position="268"/>
        <end position="285"/>
    </location>
</feature>
<feature type="transmembrane region" description="Helical" evidence="6">
    <location>
        <begin position="349"/>
        <end position="368"/>
    </location>
</feature>
<dbReference type="GO" id="GO:0022857">
    <property type="term" value="F:transmembrane transporter activity"/>
    <property type="evidence" value="ECO:0007669"/>
    <property type="project" value="InterPro"/>
</dbReference>
<dbReference type="PANTHER" id="PTHR23501:SF156">
    <property type="entry name" value="TRANSPORTER, PUTATIVE-RELATED"/>
    <property type="match status" value="1"/>
</dbReference>
<feature type="transmembrane region" description="Helical" evidence="6">
    <location>
        <begin position="199"/>
        <end position="219"/>
    </location>
</feature>
<feature type="transmembrane region" description="Helical" evidence="6">
    <location>
        <begin position="375"/>
        <end position="392"/>
    </location>
</feature>
<feature type="compositionally biased region" description="Polar residues" evidence="5">
    <location>
        <begin position="17"/>
        <end position="29"/>
    </location>
</feature>
<dbReference type="OrthoDB" id="4139357at2759"/>
<comment type="subcellular location">
    <subcellularLocation>
        <location evidence="1">Membrane</location>
        <topology evidence="1">Multi-pass membrane protein</topology>
    </subcellularLocation>
</comment>
<evidence type="ECO:0000256" key="1">
    <source>
        <dbReference type="ARBA" id="ARBA00004141"/>
    </source>
</evidence>
<dbReference type="GO" id="GO:0005886">
    <property type="term" value="C:plasma membrane"/>
    <property type="evidence" value="ECO:0007669"/>
    <property type="project" value="TreeGrafter"/>
</dbReference>
<evidence type="ECO:0000256" key="2">
    <source>
        <dbReference type="ARBA" id="ARBA00022692"/>
    </source>
</evidence>